<evidence type="ECO:0000313" key="2">
    <source>
        <dbReference type="Proteomes" id="UP000199054"/>
    </source>
</evidence>
<reference evidence="1 2" key="1">
    <citation type="submission" date="2016-10" db="EMBL/GenBank/DDBJ databases">
        <authorList>
            <person name="de Groot N.N."/>
        </authorList>
    </citation>
    <scope>NUCLEOTIDE SEQUENCE [LARGE SCALE GENOMIC DNA]</scope>
    <source>
        <strain evidence="1 2">DSM 8512</strain>
    </source>
</reference>
<dbReference type="OrthoDB" id="8724542at2"/>
<dbReference type="STRING" id="34002.SAMN04489859_101586"/>
<dbReference type="PANTHER" id="PTHR39600">
    <property type="entry name" value="PEPTIDASE INHIBITOR I78 FAMILY PROTEIN"/>
    <property type="match status" value="1"/>
</dbReference>
<dbReference type="InterPro" id="IPR021719">
    <property type="entry name" value="Prot_inh_I78"/>
</dbReference>
<dbReference type="RefSeq" id="WP_090612688.1">
    <property type="nucleotide sequence ID" value="NZ_CP067124.1"/>
</dbReference>
<dbReference type="EMBL" id="FODE01000015">
    <property type="protein sequence ID" value="SEN75650.1"/>
    <property type="molecule type" value="Genomic_DNA"/>
</dbReference>
<dbReference type="AlphaFoldDB" id="A0A1H8J423"/>
<sequence length="88" mass="9356">MTKFLLIPATALGLLAGCDTNPPRPAQASCNLATHGDLVGQNHGAISLPPGLTHRVISPGQMVTMDYNPNRLNIHVDDKGWIQKVDCG</sequence>
<gene>
    <name evidence="1" type="ORF">SAMN04489859_101586</name>
</gene>
<name>A0A1H8J423_9RHOB</name>
<accession>A0A1H8J423</accession>
<dbReference type="Proteomes" id="UP000199054">
    <property type="component" value="Unassembled WGS sequence"/>
</dbReference>
<organism evidence="1 2">
    <name type="scientific">Paracoccus alcaliphilus</name>
    <dbReference type="NCBI Taxonomy" id="34002"/>
    <lineage>
        <taxon>Bacteria</taxon>
        <taxon>Pseudomonadati</taxon>
        <taxon>Pseudomonadota</taxon>
        <taxon>Alphaproteobacteria</taxon>
        <taxon>Rhodobacterales</taxon>
        <taxon>Paracoccaceae</taxon>
        <taxon>Paracoccus</taxon>
    </lineage>
</organism>
<proteinExistence type="predicted"/>
<keyword evidence="2" id="KW-1185">Reference proteome</keyword>
<dbReference type="Gene3D" id="3.30.10.10">
    <property type="entry name" value="Trypsin Inhibitor V, subunit A"/>
    <property type="match status" value="1"/>
</dbReference>
<evidence type="ECO:0000313" key="1">
    <source>
        <dbReference type="EMBL" id="SEN75650.1"/>
    </source>
</evidence>
<dbReference type="PANTHER" id="PTHR39600:SF1">
    <property type="entry name" value="PEPTIDASE INHIBITOR I78 FAMILY PROTEIN"/>
    <property type="match status" value="1"/>
</dbReference>
<protein>
    <submittedName>
        <fullName evidence="1">Peptidase inhibitor I78 family protein</fullName>
    </submittedName>
</protein>
<dbReference type="Pfam" id="PF11720">
    <property type="entry name" value="Inhibitor_I78"/>
    <property type="match status" value="1"/>
</dbReference>
<dbReference type="PROSITE" id="PS51257">
    <property type="entry name" value="PROKAR_LIPOPROTEIN"/>
    <property type="match status" value="1"/>
</dbReference>